<keyword evidence="6" id="KW-1185">Reference proteome</keyword>
<dbReference type="SMART" id="SM00382">
    <property type="entry name" value="AAA"/>
    <property type="match status" value="1"/>
</dbReference>
<organism evidence="5 6">
    <name type="scientific">Undibacterium amnicola</name>
    <dbReference type="NCBI Taxonomy" id="1834038"/>
    <lineage>
        <taxon>Bacteria</taxon>
        <taxon>Pseudomonadati</taxon>
        <taxon>Pseudomonadota</taxon>
        <taxon>Betaproteobacteria</taxon>
        <taxon>Burkholderiales</taxon>
        <taxon>Oxalobacteraceae</taxon>
        <taxon>Undibacterium</taxon>
    </lineage>
</organism>
<keyword evidence="2" id="KW-0547">Nucleotide-binding</keyword>
<evidence type="ECO:0000256" key="3">
    <source>
        <dbReference type="ARBA" id="ARBA00022840"/>
    </source>
</evidence>
<evidence type="ECO:0000259" key="4">
    <source>
        <dbReference type="SMART" id="SM00382"/>
    </source>
</evidence>
<dbReference type="InterPro" id="IPR027417">
    <property type="entry name" value="P-loop_NTPase"/>
</dbReference>
<dbReference type="Gene3D" id="3.40.50.300">
    <property type="entry name" value="P-loop containing nucleotide triphosphate hydrolases"/>
    <property type="match status" value="1"/>
</dbReference>
<gene>
    <name evidence="5" type="ORF">H8K33_19200</name>
</gene>
<feature type="domain" description="AAA+ ATPase" evidence="4">
    <location>
        <begin position="68"/>
        <end position="201"/>
    </location>
</feature>
<dbReference type="Pfam" id="PF00004">
    <property type="entry name" value="AAA"/>
    <property type="match status" value="1"/>
</dbReference>
<protein>
    <submittedName>
        <fullName evidence="5">AAA family ATPase</fullName>
    </submittedName>
</protein>
<reference evidence="5 6" key="1">
    <citation type="submission" date="2020-08" db="EMBL/GenBank/DDBJ databases">
        <title>Novel species isolated from subtropical streams in China.</title>
        <authorList>
            <person name="Lu H."/>
        </authorList>
    </citation>
    <scope>NUCLEOTIDE SEQUENCE [LARGE SCALE GENOMIC DNA]</scope>
    <source>
        <strain evidence="5 6">KCTC 52442</strain>
    </source>
</reference>
<accession>A0ABR6XVX9</accession>
<keyword evidence="3" id="KW-0067">ATP-binding</keyword>
<dbReference type="Proteomes" id="UP000643610">
    <property type="component" value="Unassembled WGS sequence"/>
</dbReference>
<dbReference type="InterPro" id="IPR003593">
    <property type="entry name" value="AAA+_ATPase"/>
</dbReference>
<name>A0ABR6XVX9_9BURK</name>
<dbReference type="InterPro" id="IPR003959">
    <property type="entry name" value="ATPase_AAA_core"/>
</dbReference>
<dbReference type="CDD" id="cd19481">
    <property type="entry name" value="RecA-like_protease"/>
    <property type="match status" value="1"/>
</dbReference>
<sequence>MEIPPLDATKSHSKHSVFKEVESKLTLNSDVILADETRLQLDECMAKLRHHKTIYLDWGFAAVDPLGMSTILNFYGPPGTGKTLAAQALAGTLSLPIIQIGIAEIESKMMGDSSKNIQAAFQSARLAGAILFFDEADTLLGKRLSSVTQGVDNEVNAMRSTLLIELERFDGIVIFATNFAKNYDEAFRSRIGHHIHFALPDLNARTLLWDRMLVPNIPLAQDRKTLISLCAEMSEGFSGREIRTCMRLALPKVLLESERLTSPANLTSEHILSAISQIRTAHTEVAVNATAKRERPLDIAAAKNLLGISL</sequence>
<evidence type="ECO:0000256" key="2">
    <source>
        <dbReference type="ARBA" id="ARBA00022741"/>
    </source>
</evidence>
<dbReference type="PANTHER" id="PTHR23073">
    <property type="entry name" value="26S PROTEASOME REGULATORY SUBUNIT"/>
    <property type="match status" value="1"/>
</dbReference>
<dbReference type="Gene3D" id="1.10.8.60">
    <property type="match status" value="1"/>
</dbReference>
<comment type="caution">
    <text evidence="5">The sequence shown here is derived from an EMBL/GenBank/DDBJ whole genome shotgun (WGS) entry which is preliminary data.</text>
</comment>
<evidence type="ECO:0000313" key="6">
    <source>
        <dbReference type="Proteomes" id="UP000643610"/>
    </source>
</evidence>
<proteinExistence type="inferred from homology"/>
<evidence type="ECO:0000313" key="5">
    <source>
        <dbReference type="EMBL" id="MBC3833642.1"/>
    </source>
</evidence>
<dbReference type="EMBL" id="JACOFU010000012">
    <property type="protein sequence ID" value="MBC3833642.1"/>
    <property type="molecule type" value="Genomic_DNA"/>
</dbReference>
<comment type="similarity">
    <text evidence="1">Belongs to the AAA ATPase family.</text>
</comment>
<dbReference type="InterPro" id="IPR050221">
    <property type="entry name" value="26S_Proteasome_ATPase"/>
</dbReference>
<evidence type="ECO:0000256" key="1">
    <source>
        <dbReference type="ARBA" id="ARBA00006914"/>
    </source>
</evidence>
<dbReference type="SUPFAM" id="SSF52540">
    <property type="entry name" value="P-loop containing nucleoside triphosphate hydrolases"/>
    <property type="match status" value="1"/>
</dbReference>